<gene>
    <name evidence="1" type="ORF">KI387_036518</name>
</gene>
<comment type="caution">
    <text evidence="1">The sequence shown here is derived from an EMBL/GenBank/DDBJ whole genome shotgun (WGS) entry which is preliminary data.</text>
</comment>
<dbReference type="AlphaFoldDB" id="A0AA38FR68"/>
<feature type="non-terminal residue" evidence="1">
    <location>
        <position position="1"/>
    </location>
</feature>
<evidence type="ECO:0000313" key="2">
    <source>
        <dbReference type="Proteomes" id="UP000824469"/>
    </source>
</evidence>
<feature type="non-terminal residue" evidence="1">
    <location>
        <position position="73"/>
    </location>
</feature>
<organism evidence="1 2">
    <name type="scientific">Taxus chinensis</name>
    <name type="common">Chinese yew</name>
    <name type="synonym">Taxus wallichiana var. chinensis</name>
    <dbReference type="NCBI Taxonomy" id="29808"/>
    <lineage>
        <taxon>Eukaryota</taxon>
        <taxon>Viridiplantae</taxon>
        <taxon>Streptophyta</taxon>
        <taxon>Embryophyta</taxon>
        <taxon>Tracheophyta</taxon>
        <taxon>Spermatophyta</taxon>
        <taxon>Pinopsida</taxon>
        <taxon>Pinidae</taxon>
        <taxon>Conifers II</taxon>
        <taxon>Cupressales</taxon>
        <taxon>Taxaceae</taxon>
        <taxon>Taxus</taxon>
    </lineage>
</organism>
<dbReference type="Proteomes" id="UP000824469">
    <property type="component" value="Unassembled WGS sequence"/>
</dbReference>
<accession>A0AA38FR68</accession>
<sequence length="73" mass="7670">WEIFFTQAWEDVAKSNLIGGWNGLDVSMTPNVVMVLATGEGIGKSRLLGIGTCLDVGKGLGVGEGDEDKAIMT</sequence>
<keyword evidence="2" id="KW-1185">Reference proteome</keyword>
<evidence type="ECO:0000313" key="1">
    <source>
        <dbReference type="EMBL" id="KAH9308607.1"/>
    </source>
</evidence>
<dbReference type="EMBL" id="JAHRHJ020000007">
    <property type="protein sequence ID" value="KAH9308607.1"/>
    <property type="molecule type" value="Genomic_DNA"/>
</dbReference>
<name>A0AA38FR68_TAXCH</name>
<protein>
    <submittedName>
        <fullName evidence="1">Uncharacterized protein</fullName>
    </submittedName>
</protein>
<proteinExistence type="predicted"/>
<reference evidence="1 2" key="1">
    <citation type="journal article" date="2021" name="Nat. Plants">
        <title>The Taxus genome provides insights into paclitaxel biosynthesis.</title>
        <authorList>
            <person name="Xiong X."/>
            <person name="Gou J."/>
            <person name="Liao Q."/>
            <person name="Li Y."/>
            <person name="Zhou Q."/>
            <person name="Bi G."/>
            <person name="Li C."/>
            <person name="Du R."/>
            <person name="Wang X."/>
            <person name="Sun T."/>
            <person name="Guo L."/>
            <person name="Liang H."/>
            <person name="Lu P."/>
            <person name="Wu Y."/>
            <person name="Zhang Z."/>
            <person name="Ro D.K."/>
            <person name="Shang Y."/>
            <person name="Huang S."/>
            <person name="Yan J."/>
        </authorList>
    </citation>
    <scope>NUCLEOTIDE SEQUENCE [LARGE SCALE GENOMIC DNA]</scope>
    <source>
        <strain evidence="1">Ta-2019</strain>
    </source>
</reference>